<name>A0A1Y3LEN0_PSEPU</name>
<proteinExistence type="predicted"/>
<evidence type="ECO:0000313" key="3">
    <source>
        <dbReference type="Proteomes" id="UP000196082"/>
    </source>
</evidence>
<comment type="caution">
    <text evidence="2">The sequence shown here is derived from an EMBL/GenBank/DDBJ whole genome shotgun (WGS) entry which is preliminary data.</text>
</comment>
<dbReference type="Pfam" id="PF07876">
    <property type="entry name" value="Dabb"/>
    <property type="match status" value="1"/>
</dbReference>
<feature type="domain" description="Stress-response A/B barrel" evidence="1">
    <location>
        <begin position="4"/>
        <end position="99"/>
    </location>
</feature>
<organism evidence="2 3">
    <name type="scientific">Pseudomonas putida</name>
    <name type="common">Arthrobacter siderocapsulatus</name>
    <dbReference type="NCBI Taxonomy" id="303"/>
    <lineage>
        <taxon>Bacteria</taxon>
        <taxon>Pseudomonadati</taxon>
        <taxon>Pseudomonadota</taxon>
        <taxon>Gammaproteobacteria</taxon>
        <taxon>Pseudomonadales</taxon>
        <taxon>Pseudomonadaceae</taxon>
        <taxon>Pseudomonas</taxon>
    </lineage>
</organism>
<dbReference type="EMBL" id="NFSB01000062">
    <property type="protein sequence ID" value="OUM36515.1"/>
    <property type="molecule type" value="Genomic_DNA"/>
</dbReference>
<dbReference type="PANTHER" id="PTHR37832:SF1">
    <property type="entry name" value="STRESS-RESPONSE A_B BARREL DOMAIN-CONTAINING PROTEIN"/>
    <property type="match status" value="1"/>
</dbReference>
<dbReference type="AlphaFoldDB" id="A0A1Y3LEN0"/>
<evidence type="ECO:0000313" key="2">
    <source>
        <dbReference type="EMBL" id="OUM36515.1"/>
    </source>
</evidence>
<accession>A0A1Y3LEN0</accession>
<gene>
    <name evidence="2" type="ORF">B8W72_06785</name>
</gene>
<dbReference type="PANTHER" id="PTHR37832">
    <property type="entry name" value="BLL2683 PROTEIN"/>
    <property type="match status" value="1"/>
</dbReference>
<dbReference type="Gene3D" id="3.30.70.100">
    <property type="match status" value="1"/>
</dbReference>
<dbReference type="SMART" id="SM00886">
    <property type="entry name" value="Dabb"/>
    <property type="match status" value="1"/>
</dbReference>
<dbReference type="InterPro" id="IPR011008">
    <property type="entry name" value="Dimeric_a/b-barrel"/>
</dbReference>
<evidence type="ECO:0000259" key="1">
    <source>
        <dbReference type="PROSITE" id="PS51502"/>
    </source>
</evidence>
<sequence>MQPVKHIVMWNLRGDSEQERTDNIHKVKREFEAIRHEIPGLKLLEIGVDFSKIDYACHVVLYSEFESAQALQDYATHPAHIRVKEALGNLRTHRYQVDYVG</sequence>
<reference evidence="2 3" key="1">
    <citation type="submission" date="2017-05" db="EMBL/GenBank/DDBJ databases">
        <title>Whole genome sequence of Pseudomonas putida isolate 1312 commercialized as a biostimulant.</title>
        <authorList>
            <person name="Crovadore J."/>
            <person name="Blanc P."/>
            <person name="Chablais R."/>
            <person name="Cochard B."/>
            <person name="Grizard D."/>
            <person name="Lefort F."/>
        </authorList>
    </citation>
    <scope>NUCLEOTIDE SEQUENCE [LARGE SCALE GENOMIC DNA]</scope>
    <source>
        <strain evidence="2 3">1312</strain>
    </source>
</reference>
<dbReference type="RefSeq" id="WP_086975076.1">
    <property type="nucleotide sequence ID" value="NZ_JADUCN010000051.1"/>
</dbReference>
<dbReference type="Proteomes" id="UP000196082">
    <property type="component" value="Unassembled WGS sequence"/>
</dbReference>
<dbReference type="InterPro" id="IPR013097">
    <property type="entry name" value="Dabb"/>
</dbReference>
<dbReference type="SUPFAM" id="SSF54909">
    <property type="entry name" value="Dimeric alpha+beta barrel"/>
    <property type="match status" value="1"/>
</dbReference>
<protein>
    <submittedName>
        <fullName evidence="2">Stress responsive protein</fullName>
    </submittedName>
</protein>
<dbReference type="PROSITE" id="PS51502">
    <property type="entry name" value="S_R_A_B_BARREL"/>
    <property type="match status" value="1"/>
</dbReference>